<name>A0ACA9MKT3_9GLOM</name>
<proteinExistence type="predicted"/>
<evidence type="ECO:0000313" key="2">
    <source>
        <dbReference type="Proteomes" id="UP000789525"/>
    </source>
</evidence>
<feature type="non-terminal residue" evidence="1">
    <location>
        <position position="500"/>
    </location>
</feature>
<keyword evidence="2" id="KW-1185">Reference proteome</keyword>
<sequence length="500" mass="55584">MAYFGLPKLDPFNPPNMSGSPPKPTRKIVESTPTTASPFIDPSDSKTDDDPATEIPLDELHVDTSRYTADEKGKGRAIHTDEAEEIRNYDLQEEEQDQYDGFIDKNETVGGGAYPPVGDDDIEERRVSETLKRWEEQERLRRKAAREANRNSNSQRNSVVVDVGRRASKLWKDGAQRRASLRKGAQKMHEDVNFEAIPSRRSSGGGGAAANGDVVEPSRSTSLSLQETIRSRSPSSPTPLVSENPFSTPRNGSPTSLLHERPASAYDYASRSKSPIQSPEAALMEETSNPPTPSLDKTMAKDPEYPDRPVLRASSSSYSATEHTPTKQRPKSNLPAPRPLDLPEEVTAPPQPPMRKASPVLYERSEADIQDDDELEAREAKEGRWWTDWICGCRESGRLGQDQPYLDADYYTVIAATDLVKRDVFRKPDPFVRVSVNANGSVQQHHTKAAENDCSPIWNESFDMLVSSQIFDASKYNRRPDAASLGVINVPLQTLNLHSK</sequence>
<protein>
    <submittedName>
        <fullName evidence="1">9262_t:CDS:1</fullName>
    </submittedName>
</protein>
<comment type="caution">
    <text evidence="1">The sequence shown here is derived from an EMBL/GenBank/DDBJ whole genome shotgun (WGS) entry which is preliminary data.</text>
</comment>
<organism evidence="1 2">
    <name type="scientific">Acaulospora colombiana</name>
    <dbReference type="NCBI Taxonomy" id="27376"/>
    <lineage>
        <taxon>Eukaryota</taxon>
        <taxon>Fungi</taxon>
        <taxon>Fungi incertae sedis</taxon>
        <taxon>Mucoromycota</taxon>
        <taxon>Glomeromycotina</taxon>
        <taxon>Glomeromycetes</taxon>
        <taxon>Diversisporales</taxon>
        <taxon>Acaulosporaceae</taxon>
        <taxon>Acaulospora</taxon>
    </lineage>
</organism>
<gene>
    <name evidence="1" type="ORF">ACOLOM_LOCUS6279</name>
</gene>
<reference evidence="1" key="1">
    <citation type="submission" date="2021-06" db="EMBL/GenBank/DDBJ databases">
        <authorList>
            <person name="Kallberg Y."/>
            <person name="Tangrot J."/>
            <person name="Rosling A."/>
        </authorList>
    </citation>
    <scope>NUCLEOTIDE SEQUENCE</scope>
    <source>
        <strain evidence="1">CL356</strain>
    </source>
</reference>
<accession>A0ACA9MKT3</accession>
<dbReference type="EMBL" id="CAJVPT010012750">
    <property type="protein sequence ID" value="CAG8589834.1"/>
    <property type="molecule type" value="Genomic_DNA"/>
</dbReference>
<dbReference type="Proteomes" id="UP000789525">
    <property type="component" value="Unassembled WGS sequence"/>
</dbReference>
<evidence type="ECO:0000313" key="1">
    <source>
        <dbReference type="EMBL" id="CAG8589834.1"/>
    </source>
</evidence>